<dbReference type="Pfam" id="PF00005">
    <property type="entry name" value="ABC_tran"/>
    <property type="match status" value="1"/>
</dbReference>
<feature type="domain" description="ABC transporter" evidence="4">
    <location>
        <begin position="6"/>
        <end position="228"/>
    </location>
</feature>
<dbReference type="PANTHER" id="PTHR24220:SF86">
    <property type="entry name" value="ABC TRANSPORTER ABCH.1"/>
    <property type="match status" value="1"/>
</dbReference>
<evidence type="ECO:0000313" key="6">
    <source>
        <dbReference type="Proteomes" id="UP000234300"/>
    </source>
</evidence>
<dbReference type="GO" id="GO:0005886">
    <property type="term" value="C:plasma membrane"/>
    <property type="evidence" value="ECO:0007669"/>
    <property type="project" value="TreeGrafter"/>
</dbReference>
<dbReference type="InterPro" id="IPR017871">
    <property type="entry name" value="ABC_transporter-like_CS"/>
</dbReference>
<dbReference type="RefSeq" id="WP_009885532.1">
    <property type="nucleotide sequence ID" value="NZ_AAGP01000072.1"/>
</dbReference>
<keyword evidence="3 5" id="KW-0067">ATP-binding</keyword>
<dbReference type="EMBL" id="FXZI01000033">
    <property type="protein sequence ID" value="SMY05250.1"/>
    <property type="molecule type" value="Genomic_DNA"/>
</dbReference>
<dbReference type="GO" id="GO:0005524">
    <property type="term" value="F:ATP binding"/>
    <property type="evidence" value="ECO:0007669"/>
    <property type="project" value="UniProtKB-KW"/>
</dbReference>
<dbReference type="Gene3D" id="3.40.50.300">
    <property type="entry name" value="P-loop containing nucleotide triphosphate hydrolases"/>
    <property type="match status" value="1"/>
</dbReference>
<evidence type="ECO:0000313" key="5">
    <source>
        <dbReference type="EMBL" id="SMY05250.1"/>
    </source>
</evidence>
<dbReference type="PROSITE" id="PS00211">
    <property type="entry name" value="ABC_TRANSPORTER_1"/>
    <property type="match status" value="1"/>
</dbReference>
<dbReference type="GO" id="GO:0016887">
    <property type="term" value="F:ATP hydrolysis activity"/>
    <property type="evidence" value="ECO:0007669"/>
    <property type="project" value="InterPro"/>
</dbReference>
<dbReference type="GO" id="GO:0022857">
    <property type="term" value="F:transmembrane transporter activity"/>
    <property type="evidence" value="ECO:0007669"/>
    <property type="project" value="TreeGrafter"/>
</dbReference>
<dbReference type="InterPro" id="IPR015854">
    <property type="entry name" value="ABC_transpr_LolD-like"/>
</dbReference>
<gene>
    <name evidence="5" type="ORF">BAURA86_04007</name>
</gene>
<dbReference type="InterPro" id="IPR017911">
    <property type="entry name" value="MacB-like_ATP-bd"/>
</dbReference>
<protein>
    <submittedName>
        <fullName evidence="5">Putative ABC transport system ATP-binding protein</fullName>
    </submittedName>
</protein>
<dbReference type="InterPro" id="IPR003593">
    <property type="entry name" value="AAA+_ATPase"/>
</dbReference>
<keyword evidence="1" id="KW-0813">Transport</keyword>
<evidence type="ECO:0000259" key="4">
    <source>
        <dbReference type="PROSITE" id="PS50893"/>
    </source>
</evidence>
<dbReference type="InterPro" id="IPR027417">
    <property type="entry name" value="P-loop_NTPase"/>
</dbReference>
<dbReference type="AlphaFoldDB" id="A0A2H1KZT0"/>
<dbReference type="SUPFAM" id="SSF52540">
    <property type="entry name" value="P-loop containing nucleoside triphosphate hydrolases"/>
    <property type="match status" value="1"/>
</dbReference>
<evidence type="ECO:0000256" key="2">
    <source>
        <dbReference type="ARBA" id="ARBA00022741"/>
    </source>
</evidence>
<dbReference type="Proteomes" id="UP000234300">
    <property type="component" value="Unassembled WGS sequence"/>
</dbReference>
<keyword evidence="2" id="KW-0547">Nucleotide-binding</keyword>
<evidence type="ECO:0000256" key="3">
    <source>
        <dbReference type="ARBA" id="ARBA00022840"/>
    </source>
</evidence>
<reference evidence="5 6" key="1">
    <citation type="submission" date="2017-03" db="EMBL/GenBank/DDBJ databases">
        <authorList>
            <person name="Afonso C.L."/>
            <person name="Miller P.J."/>
            <person name="Scott M.A."/>
            <person name="Spackman E."/>
            <person name="Goraichik I."/>
            <person name="Dimitrov K.M."/>
            <person name="Suarez D.L."/>
            <person name="Swayne D.E."/>
        </authorList>
    </citation>
    <scope>NUCLEOTIDE SEQUENCE [LARGE SCALE GENOMIC DNA]</scope>
    <source>
        <strain evidence="6">8(6)</strain>
    </source>
</reference>
<dbReference type="SMART" id="SM00382">
    <property type="entry name" value="AAA"/>
    <property type="match status" value="1"/>
</dbReference>
<dbReference type="PANTHER" id="PTHR24220">
    <property type="entry name" value="IMPORT ATP-BINDING PROTEIN"/>
    <property type="match status" value="1"/>
</dbReference>
<accession>A0A2H1KZT0</accession>
<dbReference type="PROSITE" id="PS50893">
    <property type="entry name" value="ABC_TRANSPORTER_2"/>
    <property type="match status" value="1"/>
</dbReference>
<name>A0A2H1KZT0_BREAU</name>
<dbReference type="CDD" id="cd03255">
    <property type="entry name" value="ABC_MJ0796_LolCDE_FtsE"/>
    <property type="match status" value="1"/>
</dbReference>
<evidence type="ECO:0000256" key="1">
    <source>
        <dbReference type="ARBA" id="ARBA00022448"/>
    </source>
</evidence>
<organism evidence="5 6">
    <name type="scientific">Brevibacterium aurantiacum</name>
    <dbReference type="NCBI Taxonomy" id="273384"/>
    <lineage>
        <taxon>Bacteria</taxon>
        <taxon>Bacillati</taxon>
        <taxon>Actinomycetota</taxon>
        <taxon>Actinomycetes</taxon>
        <taxon>Micrococcales</taxon>
        <taxon>Brevibacteriaceae</taxon>
        <taxon>Brevibacterium</taxon>
    </lineage>
</organism>
<dbReference type="InterPro" id="IPR003439">
    <property type="entry name" value="ABC_transporter-like_ATP-bd"/>
</dbReference>
<sequence length="228" mass="24846">MSEPMAVFTDISKSYAGHPPTQVLTGFNLTVYPGATVSIVGPSGSGKSTALNIIGLLDRPTSGVASVMGVSTEEASPRTIDRLRADHLGFVFQDSHVLPVRTCSDNVELALWASRTPRHDRLQLVEDAIEKVGLSHRLHQPARVLSGGERQRLAIARAIVRGPDIILADEPTGNLDPDNSQRIIDMLNAERDRGVAVVIITHDHRLAEQCDRSYELRHGSLQQRSTHA</sequence>
<proteinExistence type="predicted"/>